<evidence type="ECO:0000256" key="15">
    <source>
        <dbReference type="RuleBase" id="RU363016"/>
    </source>
</evidence>
<dbReference type="NCBIfam" id="NF008165">
    <property type="entry name" value="PRK10917.1-3"/>
    <property type="match status" value="1"/>
</dbReference>
<dbReference type="FunFam" id="3.40.50.300:FF:000391">
    <property type="entry name" value="ATP-dependent DNA helicase RecG"/>
    <property type="match status" value="1"/>
</dbReference>
<evidence type="ECO:0000313" key="19">
    <source>
        <dbReference type="Proteomes" id="UP000068905"/>
    </source>
</evidence>
<dbReference type="GO" id="GO:0003677">
    <property type="term" value="F:DNA binding"/>
    <property type="evidence" value="ECO:0007669"/>
    <property type="project" value="UniProtKB-KW"/>
</dbReference>
<evidence type="ECO:0000256" key="7">
    <source>
        <dbReference type="ARBA" id="ARBA00022840"/>
    </source>
</evidence>
<dbReference type="Pfam" id="PF19833">
    <property type="entry name" value="RecG_dom3_C"/>
    <property type="match status" value="1"/>
</dbReference>
<dbReference type="GO" id="GO:0006310">
    <property type="term" value="P:DNA recombination"/>
    <property type="evidence" value="ECO:0007669"/>
    <property type="project" value="UniProtKB-UniRule"/>
</dbReference>
<evidence type="ECO:0000256" key="6">
    <source>
        <dbReference type="ARBA" id="ARBA00022806"/>
    </source>
</evidence>
<dbReference type="NCBIfam" id="TIGR00643">
    <property type="entry name" value="recG"/>
    <property type="match status" value="1"/>
</dbReference>
<name>A0A0M4LG96_9GAMM</name>
<organism evidence="18 19">
    <name type="scientific">Candidatus Pseudothioglobus singularis PS1</name>
    <dbReference type="NCBI Taxonomy" id="1125411"/>
    <lineage>
        <taxon>Bacteria</taxon>
        <taxon>Pseudomonadati</taxon>
        <taxon>Pseudomonadota</taxon>
        <taxon>Gammaproteobacteria</taxon>
        <taxon>Candidatus Pseudothioglobaceae</taxon>
        <taxon>Candidatus Pseudothioglobus</taxon>
    </lineage>
</organism>
<dbReference type="PROSITE" id="PS51192">
    <property type="entry name" value="HELICASE_ATP_BIND_1"/>
    <property type="match status" value="1"/>
</dbReference>
<dbReference type="NCBIfam" id="NF008168">
    <property type="entry name" value="PRK10917.2-2"/>
    <property type="match status" value="1"/>
</dbReference>
<accession>A0A0M4LG96</accession>
<dbReference type="STRING" id="1125411.W908_07320"/>
<evidence type="ECO:0000256" key="14">
    <source>
        <dbReference type="ARBA" id="ARBA00048988"/>
    </source>
</evidence>
<evidence type="ECO:0000256" key="10">
    <source>
        <dbReference type="ARBA" id="ARBA00023204"/>
    </source>
</evidence>
<dbReference type="Gene3D" id="3.40.50.300">
    <property type="entry name" value="P-loop containing nucleotide triphosphate hydrolases"/>
    <property type="match status" value="2"/>
</dbReference>
<comment type="catalytic activity">
    <reaction evidence="12 15">
        <text>Couples ATP hydrolysis with the unwinding of duplex DNA by translocating in the 3'-5' direction.</text>
        <dbReference type="EC" id="5.6.2.4"/>
    </reaction>
</comment>
<dbReference type="InterPro" id="IPR033454">
    <property type="entry name" value="RecG_wedge"/>
</dbReference>
<dbReference type="RefSeq" id="WP_053820555.1">
    <property type="nucleotide sequence ID" value="NZ_CP006911.1"/>
</dbReference>
<dbReference type="Pfam" id="PF00270">
    <property type="entry name" value="DEAD"/>
    <property type="match status" value="1"/>
</dbReference>
<dbReference type="SMART" id="SM00490">
    <property type="entry name" value="HELICc"/>
    <property type="match status" value="1"/>
</dbReference>
<dbReference type="SUPFAM" id="SSF52540">
    <property type="entry name" value="P-loop containing nucleoside triphosphate hydrolases"/>
    <property type="match status" value="2"/>
</dbReference>
<proteinExistence type="inferred from homology"/>
<dbReference type="NCBIfam" id="NF008163">
    <property type="entry name" value="PRK10917.1-1"/>
    <property type="match status" value="1"/>
</dbReference>
<comment type="function">
    <text evidence="15">Plays a critical role in recombination and DNA repair. Helps process Holliday junction intermediates to mature products by catalyzing branch migration. Has replication fork regression activity, unwinds stalled or blocked replication forks to make a HJ that can be resolved. Has a DNA unwinding activity characteristic of a DNA helicase with 3'-5' polarity.</text>
</comment>
<keyword evidence="9 15" id="KW-0233">DNA recombination</keyword>
<evidence type="ECO:0000256" key="9">
    <source>
        <dbReference type="ARBA" id="ARBA00023172"/>
    </source>
</evidence>
<dbReference type="InterPro" id="IPR045562">
    <property type="entry name" value="RecG_dom3_C"/>
</dbReference>
<dbReference type="GO" id="GO:0006281">
    <property type="term" value="P:DNA repair"/>
    <property type="evidence" value="ECO:0007669"/>
    <property type="project" value="UniProtKB-UniRule"/>
</dbReference>
<protein>
    <recommendedName>
        <fullName evidence="2 15">ATP-dependent DNA helicase RecG</fullName>
        <ecNumber evidence="13 15">5.6.2.4</ecNumber>
    </recommendedName>
</protein>
<feature type="domain" description="Helicase C-terminal" evidence="17">
    <location>
        <begin position="476"/>
        <end position="622"/>
    </location>
</feature>
<evidence type="ECO:0000259" key="17">
    <source>
        <dbReference type="PROSITE" id="PS51194"/>
    </source>
</evidence>
<dbReference type="AlphaFoldDB" id="A0A0M4LG96"/>
<comment type="similarity">
    <text evidence="1 15">Belongs to the helicase family. RecG subfamily.</text>
</comment>
<keyword evidence="10 15" id="KW-0234">DNA repair</keyword>
<dbReference type="Pfam" id="PF17191">
    <property type="entry name" value="RecG_wedge"/>
    <property type="match status" value="1"/>
</dbReference>
<dbReference type="Proteomes" id="UP000068905">
    <property type="component" value="Chromosome"/>
</dbReference>
<dbReference type="PROSITE" id="PS51194">
    <property type="entry name" value="HELICASE_CTER"/>
    <property type="match status" value="1"/>
</dbReference>
<dbReference type="SMART" id="SM00487">
    <property type="entry name" value="DEXDc"/>
    <property type="match status" value="1"/>
</dbReference>
<dbReference type="GO" id="GO:0043138">
    <property type="term" value="F:3'-5' DNA helicase activity"/>
    <property type="evidence" value="ECO:0007669"/>
    <property type="project" value="UniProtKB-EC"/>
</dbReference>
<dbReference type="EC" id="5.6.2.4" evidence="13 15"/>
<dbReference type="PANTHER" id="PTHR47964:SF1">
    <property type="entry name" value="ATP-DEPENDENT DNA HELICASE HOMOLOG RECG, CHLOROPLASTIC"/>
    <property type="match status" value="1"/>
</dbReference>
<dbReference type="InterPro" id="IPR012340">
    <property type="entry name" value="NA-bd_OB-fold"/>
</dbReference>
<dbReference type="CDD" id="cd17992">
    <property type="entry name" value="DEXHc_RecG"/>
    <property type="match status" value="1"/>
</dbReference>
<dbReference type="Gene3D" id="2.40.50.140">
    <property type="entry name" value="Nucleic acid-binding proteins"/>
    <property type="match status" value="1"/>
</dbReference>
<keyword evidence="19" id="KW-1185">Reference proteome</keyword>
<keyword evidence="8" id="KW-0238">DNA-binding</keyword>
<keyword evidence="11" id="KW-0413">Isomerase</keyword>
<keyword evidence="5 15" id="KW-0378">Hydrolase</keyword>
<evidence type="ECO:0000256" key="5">
    <source>
        <dbReference type="ARBA" id="ARBA00022801"/>
    </source>
</evidence>
<dbReference type="CDD" id="cd04488">
    <property type="entry name" value="RecG_wedge_OBF"/>
    <property type="match status" value="1"/>
</dbReference>
<gene>
    <name evidence="18" type="ORF">W908_07320</name>
</gene>
<dbReference type="PATRIC" id="fig|1125411.7.peg.1443"/>
<evidence type="ECO:0000256" key="2">
    <source>
        <dbReference type="ARBA" id="ARBA00017846"/>
    </source>
</evidence>
<reference evidence="18 19" key="1">
    <citation type="journal article" date="2015" name="Genome Announc.">
        <title>Genome Sequence of 'Candidatus Thioglobus singularis' Strain PS1, a Mixotroph from the SUP05 Clade of Marine Gammaproteobacteria.</title>
        <authorList>
            <person name="Marshall K.T."/>
            <person name="Morris R.M."/>
        </authorList>
    </citation>
    <scope>NUCLEOTIDE SEQUENCE [LARGE SCALE GENOMIC DNA]</scope>
    <source>
        <strain evidence="18 19">PS1</strain>
    </source>
</reference>
<dbReference type="SUPFAM" id="SSF50249">
    <property type="entry name" value="Nucleic acid-binding proteins"/>
    <property type="match status" value="1"/>
</dbReference>
<dbReference type="InterPro" id="IPR014001">
    <property type="entry name" value="Helicase_ATP-bd"/>
</dbReference>
<evidence type="ECO:0000256" key="4">
    <source>
        <dbReference type="ARBA" id="ARBA00022763"/>
    </source>
</evidence>
<dbReference type="InterPro" id="IPR011545">
    <property type="entry name" value="DEAD/DEAH_box_helicase_dom"/>
</dbReference>
<keyword evidence="6 15" id="KW-0347">Helicase</keyword>
<dbReference type="Pfam" id="PF00271">
    <property type="entry name" value="Helicase_C"/>
    <property type="match status" value="1"/>
</dbReference>
<feature type="domain" description="Helicase ATP-binding" evidence="16">
    <location>
        <begin position="281"/>
        <end position="443"/>
    </location>
</feature>
<dbReference type="InterPro" id="IPR027417">
    <property type="entry name" value="P-loop_NTPase"/>
</dbReference>
<dbReference type="InterPro" id="IPR004609">
    <property type="entry name" value="ATP-dep_DNA_helicase_RecG"/>
</dbReference>
<evidence type="ECO:0000256" key="1">
    <source>
        <dbReference type="ARBA" id="ARBA00007504"/>
    </source>
</evidence>
<keyword evidence="4 15" id="KW-0227">DNA damage</keyword>
<evidence type="ECO:0000259" key="16">
    <source>
        <dbReference type="PROSITE" id="PS51192"/>
    </source>
</evidence>
<keyword evidence="3 15" id="KW-0547">Nucleotide-binding</keyword>
<dbReference type="InterPro" id="IPR001650">
    <property type="entry name" value="Helicase_C-like"/>
</dbReference>
<dbReference type="InterPro" id="IPR047112">
    <property type="entry name" value="RecG/Mfd"/>
</dbReference>
<evidence type="ECO:0000256" key="3">
    <source>
        <dbReference type="ARBA" id="ARBA00022741"/>
    </source>
</evidence>
<evidence type="ECO:0000256" key="8">
    <source>
        <dbReference type="ARBA" id="ARBA00023125"/>
    </source>
</evidence>
<dbReference type="OrthoDB" id="9804325at2"/>
<dbReference type="EMBL" id="CP006911">
    <property type="protein sequence ID" value="ALE02343.1"/>
    <property type="molecule type" value="Genomic_DNA"/>
</dbReference>
<sequence>MPSISDPIISIKGLGKKTSDRLNQLGIHTLEHLVFHLPNRYQDKTSITPLSNASINAEILVELNIDRIEVVPSRNRQLLCYLSDNQNQRLLLRFFHFTQYQKQAFVRGETIQSFGEVKMGHQGLEMHHPEYRIVSQNQTPLLEPTLTPIYPLCSGVSQNKMKQWVNQSLEVLKMSMLDDYFETITHQSMPSLKDSLFLLHHPDKNENLIQIEAFKHISQQRLIIEELATHQLSLLKTKKARKGKKTNAFILNNTLSDKLLDSLDFNLTNAQSRCIKEINYDLASSEPMLRLLQGDVGSGKTIVAVFALIQAVENNFQAAIMAPTEILARQHLQNFTQYLESLNIQIAYLSGSQNTQERREQMSLIESGEAKVVIGTHALFQDSVSFKDLSLVIIDEQHKFGVHQRLSLTKKAINTPHQLVMTATPIPRSLTMSTYADLDTSVIDELPPGRQLVETVALSNSRRDELIEKIKKISDDGRQIYWVCTLIEESEALRAESAEKTFDYLSSNLQELKVVMIHGKLTKSDKEVIMKDFEQGKINLLVATTVIEVGVNVPNASLMIVENSERLGLAQLHQLRGRVGRGSEKSICILMYQSPLSESAKQRLEILRQSNDGFMIAQKDLELRGPGEILGTQQTGIASMKIANIVRDAYLLKEAGYYSAKMLEASEQNQSALINRWIDEEKTHYFDA</sequence>
<keyword evidence="7 15" id="KW-0067">ATP-binding</keyword>
<comment type="catalytic activity">
    <reaction evidence="14 15">
        <text>ATP + H2O = ADP + phosphate + H(+)</text>
        <dbReference type="Rhea" id="RHEA:13065"/>
        <dbReference type="ChEBI" id="CHEBI:15377"/>
        <dbReference type="ChEBI" id="CHEBI:15378"/>
        <dbReference type="ChEBI" id="CHEBI:30616"/>
        <dbReference type="ChEBI" id="CHEBI:43474"/>
        <dbReference type="ChEBI" id="CHEBI:456216"/>
        <dbReference type="EC" id="5.6.2.4"/>
    </reaction>
</comment>
<evidence type="ECO:0000313" key="18">
    <source>
        <dbReference type="EMBL" id="ALE02343.1"/>
    </source>
</evidence>
<dbReference type="GO" id="GO:0005524">
    <property type="term" value="F:ATP binding"/>
    <property type="evidence" value="ECO:0007669"/>
    <property type="project" value="UniProtKB-KW"/>
</dbReference>
<evidence type="ECO:0000256" key="13">
    <source>
        <dbReference type="ARBA" id="ARBA00034808"/>
    </source>
</evidence>
<dbReference type="GO" id="GO:0016887">
    <property type="term" value="F:ATP hydrolysis activity"/>
    <property type="evidence" value="ECO:0007669"/>
    <property type="project" value="RHEA"/>
</dbReference>
<evidence type="ECO:0000256" key="12">
    <source>
        <dbReference type="ARBA" id="ARBA00034617"/>
    </source>
</evidence>
<dbReference type="KEGG" id="tsn:W908_07320"/>
<evidence type="ECO:0000256" key="11">
    <source>
        <dbReference type="ARBA" id="ARBA00023235"/>
    </source>
</evidence>
<dbReference type="PANTHER" id="PTHR47964">
    <property type="entry name" value="ATP-DEPENDENT DNA HELICASE HOMOLOG RECG, CHLOROPLASTIC"/>
    <property type="match status" value="1"/>
</dbReference>